<reference evidence="8 9" key="1">
    <citation type="submission" date="2021-03" db="EMBL/GenBank/DDBJ databases">
        <title>Sequencing the genomes of 1000 actinobacteria strains.</title>
        <authorList>
            <person name="Klenk H.-P."/>
        </authorList>
    </citation>
    <scope>NUCLEOTIDE SEQUENCE [LARGE SCALE GENOMIC DNA]</scope>
    <source>
        <strain evidence="8 9">DSM 45510</strain>
    </source>
</reference>
<feature type="domain" description="Protein kinase" evidence="7">
    <location>
        <begin position="15"/>
        <end position="268"/>
    </location>
</feature>
<dbReference type="PROSITE" id="PS00107">
    <property type="entry name" value="PROTEIN_KINASE_ATP"/>
    <property type="match status" value="1"/>
</dbReference>
<dbReference type="PROSITE" id="PS00108">
    <property type="entry name" value="PROTEIN_KINASE_ST"/>
    <property type="match status" value="1"/>
</dbReference>
<dbReference type="PROSITE" id="PS50011">
    <property type="entry name" value="PROTEIN_KINASE_DOM"/>
    <property type="match status" value="1"/>
</dbReference>
<evidence type="ECO:0000256" key="2">
    <source>
        <dbReference type="ARBA" id="ARBA00022741"/>
    </source>
</evidence>
<name>A0ABS4PKS1_9PSEU</name>
<proteinExistence type="predicted"/>
<dbReference type="InterPro" id="IPR000719">
    <property type="entry name" value="Prot_kinase_dom"/>
</dbReference>
<keyword evidence="2 5" id="KW-0547">Nucleotide-binding</keyword>
<keyword evidence="4 5" id="KW-0067">ATP-binding</keyword>
<dbReference type="CDD" id="cd14014">
    <property type="entry name" value="STKc_PknB_like"/>
    <property type="match status" value="1"/>
</dbReference>
<comment type="caution">
    <text evidence="8">The sequence shown here is derived from an EMBL/GenBank/DDBJ whole genome shotgun (WGS) entry which is preliminary data.</text>
</comment>
<dbReference type="InterPro" id="IPR008271">
    <property type="entry name" value="Ser/Thr_kinase_AS"/>
</dbReference>
<dbReference type="Gene3D" id="1.10.510.10">
    <property type="entry name" value="Transferase(Phosphotransferase) domain 1"/>
    <property type="match status" value="1"/>
</dbReference>
<dbReference type="SMART" id="SM00220">
    <property type="entry name" value="S_TKc"/>
    <property type="match status" value="1"/>
</dbReference>
<dbReference type="Gene3D" id="3.30.200.20">
    <property type="entry name" value="Phosphorylase Kinase, domain 1"/>
    <property type="match status" value="1"/>
</dbReference>
<evidence type="ECO:0000259" key="7">
    <source>
        <dbReference type="PROSITE" id="PS50011"/>
    </source>
</evidence>
<dbReference type="RefSeq" id="WP_209663659.1">
    <property type="nucleotide sequence ID" value="NZ_JAGGMS010000001.1"/>
</dbReference>
<dbReference type="PANTHER" id="PTHR43289">
    <property type="entry name" value="MITOGEN-ACTIVATED PROTEIN KINASE KINASE KINASE 20-RELATED"/>
    <property type="match status" value="1"/>
</dbReference>
<keyword evidence="9" id="KW-1185">Reference proteome</keyword>
<evidence type="ECO:0000313" key="8">
    <source>
        <dbReference type="EMBL" id="MBP2180027.1"/>
    </source>
</evidence>
<organism evidence="8 9">
    <name type="scientific">Amycolatopsis magusensis</name>
    <dbReference type="NCBI Taxonomy" id="882444"/>
    <lineage>
        <taxon>Bacteria</taxon>
        <taxon>Bacillati</taxon>
        <taxon>Actinomycetota</taxon>
        <taxon>Actinomycetes</taxon>
        <taxon>Pseudonocardiales</taxon>
        <taxon>Pseudonocardiaceae</taxon>
        <taxon>Amycolatopsis</taxon>
    </lineage>
</organism>
<evidence type="ECO:0000256" key="3">
    <source>
        <dbReference type="ARBA" id="ARBA00022777"/>
    </source>
</evidence>
<dbReference type="EMBL" id="JAGGMS010000001">
    <property type="protein sequence ID" value="MBP2180027.1"/>
    <property type="molecule type" value="Genomic_DNA"/>
</dbReference>
<feature type="binding site" evidence="5">
    <location>
        <position position="43"/>
    </location>
    <ligand>
        <name>ATP</name>
        <dbReference type="ChEBI" id="CHEBI:30616"/>
    </ligand>
</feature>
<sequence length="625" mass="65442">MKPLNPGDPRQVGRYRLLAALGEGGMGRVLLGVAPDGRLVALKQVHPGFAHDPGFRERFRREVATSRMVSGAYTAAVMDADPDAPTPWLASVFVPGPSLTEAVAAGGPLPPGSLRYLAAGLALALTEIHRAGLVHRDLKPSNVILAADGPRVIDFGIARAVEGGSELTHTGSIIGSPGFMSPEQAEGRPLTPASDVFSLGALLAMAATGQSPFTGTSTPHTLYNVVHNQPDLRALPPELRRIAEPCLAKDPAQRPGPGWILEQLGPIAPVAGPWPPVVPHLIDQQRVAVQEALHPPKRRKSRRGLVIAGAAAGVVALVAGSILVVELTSADPPPAPPAAAAQPAPPTTRAPDPDPLGADKLRTVDPCQVLDGRSVPGVGVLEPKIGVHLWTCTYTGPNGDWVDLGLGDTPPLEGVPSGELAGLPLTVKDGKSCEVAVPVHGRGDVVLKASTSVTAKLDQPCEVAKAMLTEAVQRLRTDPPQHEQPPGTIIPVDVCALASPAEAQPVLGPVLKVEPKALHGCRWEVSGFLDVELLTNYPPAQSKDGYYDVTGTVDVDGTPVYLTKKYRDGAGASCTLTWLHRPIDDRSAEVVQMHHSITGSQLAPEEVCGPSLNFAKLILPKLPKP</sequence>
<dbReference type="InterPro" id="IPR017441">
    <property type="entry name" value="Protein_kinase_ATP_BS"/>
</dbReference>
<accession>A0ABS4PKS1</accession>
<keyword evidence="1" id="KW-0808">Transferase</keyword>
<evidence type="ECO:0000256" key="1">
    <source>
        <dbReference type="ARBA" id="ARBA00022679"/>
    </source>
</evidence>
<protein>
    <recommendedName>
        <fullName evidence="7">Protein kinase domain-containing protein</fullName>
    </recommendedName>
</protein>
<evidence type="ECO:0000256" key="6">
    <source>
        <dbReference type="SAM" id="MobiDB-lite"/>
    </source>
</evidence>
<feature type="region of interest" description="Disordered" evidence="6">
    <location>
        <begin position="332"/>
        <end position="361"/>
    </location>
</feature>
<gene>
    <name evidence="8" type="ORF">JOM49_001553</name>
</gene>
<dbReference type="PANTHER" id="PTHR43289:SF34">
    <property type="entry name" value="SERINE_THREONINE-PROTEIN KINASE YBDM-RELATED"/>
    <property type="match status" value="1"/>
</dbReference>
<evidence type="ECO:0000313" key="9">
    <source>
        <dbReference type="Proteomes" id="UP000741013"/>
    </source>
</evidence>
<evidence type="ECO:0000256" key="5">
    <source>
        <dbReference type="PROSITE-ProRule" id="PRU10141"/>
    </source>
</evidence>
<dbReference type="InterPro" id="IPR011009">
    <property type="entry name" value="Kinase-like_dom_sf"/>
</dbReference>
<dbReference type="SUPFAM" id="SSF56112">
    <property type="entry name" value="Protein kinase-like (PK-like)"/>
    <property type="match status" value="1"/>
</dbReference>
<dbReference type="Proteomes" id="UP000741013">
    <property type="component" value="Unassembled WGS sequence"/>
</dbReference>
<feature type="compositionally biased region" description="Pro residues" evidence="6">
    <location>
        <begin position="332"/>
        <end position="348"/>
    </location>
</feature>
<evidence type="ECO:0000256" key="4">
    <source>
        <dbReference type="ARBA" id="ARBA00022840"/>
    </source>
</evidence>
<dbReference type="Pfam" id="PF00069">
    <property type="entry name" value="Pkinase"/>
    <property type="match status" value="1"/>
</dbReference>
<keyword evidence="3" id="KW-0418">Kinase</keyword>